<dbReference type="AlphaFoldDB" id="A0A5B0DY20"/>
<keyword evidence="4" id="KW-1185">Reference proteome</keyword>
<dbReference type="Gene3D" id="1.10.286.20">
    <property type="match status" value="1"/>
</dbReference>
<organism evidence="3 4">
    <name type="scientific">Aureimonas fodinaquatilis</name>
    <dbReference type="NCBI Taxonomy" id="2565783"/>
    <lineage>
        <taxon>Bacteria</taxon>
        <taxon>Pseudomonadati</taxon>
        <taxon>Pseudomonadota</taxon>
        <taxon>Alphaproteobacteria</taxon>
        <taxon>Hyphomicrobiales</taxon>
        <taxon>Aurantimonadaceae</taxon>
        <taxon>Aureimonas</taxon>
    </lineage>
</organism>
<dbReference type="InterPro" id="IPR023459">
    <property type="entry name" value="Tscrpt_elong_fac_GreA/B_fam"/>
</dbReference>
<dbReference type="GO" id="GO:0032784">
    <property type="term" value="P:regulation of DNA-templated transcription elongation"/>
    <property type="evidence" value="ECO:0007669"/>
    <property type="project" value="InterPro"/>
</dbReference>
<evidence type="ECO:0000313" key="3">
    <source>
        <dbReference type="EMBL" id="KAA0970460.1"/>
    </source>
</evidence>
<dbReference type="InterPro" id="IPR029462">
    <property type="entry name" value="Rnk_N"/>
</dbReference>
<evidence type="ECO:0000259" key="1">
    <source>
        <dbReference type="Pfam" id="PF01272"/>
    </source>
</evidence>
<dbReference type="EMBL" id="VTWH01000002">
    <property type="protein sequence ID" value="KAA0970460.1"/>
    <property type="molecule type" value="Genomic_DNA"/>
</dbReference>
<dbReference type="InterPro" id="IPR001437">
    <property type="entry name" value="Tscrpt_elong_fac_GreA/B_C"/>
</dbReference>
<keyword evidence="3" id="KW-0808">Transferase</keyword>
<dbReference type="GO" id="GO:0016301">
    <property type="term" value="F:kinase activity"/>
    <property type="evidence" value="ECO:0007669"/>
    <property type="project" value="UniProtKB-KW"/>
</dbReference>
<feature type="domain" description="Transcription elongation factor GreA/GreB C-terminal" evidence="1">
    <location>
        <begin position="54"/>
        <end position="126"/>
    </location>
</feature>
<dbReference type="Pfam" id="PF01272">
    <property type="entry name" value="GreA_GreB"/>
    <property type="match status" value="1"/>
</dbReference>
<dbReference type="InterPro" id="IPR036953">
    <property type="entry name" value="GreA/GreB_C_sf"/>
</dbReference>
<dbReference type="NCBIfam" id="NF004396">
    <property type="entry name" value="PRK05753.1"/>
    <property type="match status" value="1"/>
</dbReference>
<accession>A0A5B0DY20</accession>
<dbReference type="PANTHER" id="PTHR30437:SF5">
    <property type="entry name" value="REGULATOR OF NUCLEOSIDE DIPHOSPHATE KINASE"/>
    <property type="match status" value="1"/>
</dbReference>
<dbReference type="GO" id="GO:0006354">
    <property type="term" value="P:DNA-templated transcription elongation"/>
    <property type="evidence" value="ECO:0007669"/>
    <property type="project" value="TreeGrafter"/>
</dbReference>
<evidence type="ECO:0000259" key="2">
    <source>
        <dbReference type="Pfam" id="PF14760"/>
    </source>
</evidence>
<dbReference type="Gene3D" id="3.10.50.30">
    <property type="entry name" value="Transcription elongation factor, GreA/GreB, C-terminal domain"/>
    <property type="match status" value="1"/>
</dbReference>
<feature type="domain" description="Regulator of nucleoside diphosphate kinase N-terminal" evidence="2">
    <location>
        <begin position="6"/>
        <end position="46"/>
    </location>
</feature>
<protein>
    <submittedName>
        <fullName evidence="3">Nucleoside diphosphate kinase regulator</fullName>
    </submittedName>
</protein>
<dbReference type="GO" id="GO:0070063">
    <property type="term" value="F:RNA polymerase binding"/>
    <property type="evidence" value="ECO:0007669"/>
    <property type="project" value="InterPro"/>
</dbReference>
<dbReference type="RefSeq" id="WP_149299453.1">
    <property type="nucleotide sequence ID" value="NZ_VTWH01000002.1"/>
</dbReference>
<reference evidence="3 4" key="1">
    <citation type="submission" date="2019-08" db="EMBL/GenBank/DDBJ databases">
        <title>Aureimonas fodiniaquatilis sp. nov., isolated from a coal mine wastewater.</title>
        <authorList>
            <person name="Kim W."/>
        </authorList>
    </citation>
    <scope>NUCLEOTIDE SEQUENCE [LARGE SCALE GENOMIC DNA]</scope>
    <source>
        <strain evidence="3 4">CAU 1482</strain>
    </source>
</reference>
<dbReference type="GO" id="GO:0003677">
    <property type="term" value="F:DNA binding"/>
    <property type="evidence" value="ECO:0007669"/>
    <property type="project" value="InterPro"/>
</dbReference>
<sequence length="130" mass="14212">MAKRKPNIIISTSDYNRLTLLAESVSSKMPKVAETLLAELDRARVVEGGATVRQSIRMGSTVTYETEEGHNRSVTLVYPVEADINQGRISVLTPIGIALLGLRARQSINWTANDGVTHQLTVLSVEPPKE</sequence>
<dbReference type="Pfam" id="PF14760">
    <property type="entry name" value="Rnk_N"/>
    <property type="match status" value="1"/>
</dbReference>
<dbReference type="PIRSF" id="PIRSF006092">
    <property type="entry name" value="GreA_GreB"/>
    <property type="match status" value="1"/>
</dbReference>
<dbReference type="SUPFAM" id="SSF54534">
    <property type="entry name" value="FKBP-like"/>
    <property type="match status" value="1"/>
</dbReference>
<comment type="caution">
    <text evidence="3">The sequence shown here is derived from an EMBL/GenBank/DDBJ whole genome shotgun (WGS) entry which is preliminary data.</text>
</comment>
<gene>
    <name evidence="3" type="ORF">FPY71_08085</name>
</gene>
<evidence type="ECO:0000313" key="4">
    <source>
        <dbReference type="Proteomes" id="UP000324738"/>
    </source>
</evidence>
<dbReference type="OrthoDB" id="192847at2"/>
<dbReference type="Proteomes" id="UP000324738">
    <property type="component" value="Unassembled WGS sequence"/>
</dbReference>
<proteinExistence type="predicted"/>
<keyword evidence="3" id="KW-0418">Kinase</keyword>
<dbReference type="PANTHER" id="PTHR30437">
    <property type="entry name" value="TRANSCRIPTION ELONGATION FACTOR GREA"/>
    <property type="match status" value="1"/>
</dbReference>
<name>A0A5B0DY20_9HYPH</name>